<dbReference type="Proteomes" id="UP000749740">
    <property type="component" value="Unassembled WGS sequence"/>
</dbReference>
<feature type="region of interest" description="Disordered" evidence="1">
    <location>
        <begin position="13"/>
        <end position="59"/>
    </location>
</feature>
<dbReference type="EMBL" id="JABDYF010000014">
    <property type="protein sequence ID" value="MBX5093064.1"/>
    <property type="molecule type" value="Genomic_DNA"/>
</dbReference>
<evidence type="ECO:0000313" key="4">
    <source>
        <dbReference type="Proteomes" id="UP000749740"/>
    </source>
</evidence>
<name>A0A9Q3R069_9HYPH</name>
<dbReference type="GeneID" id="71842431"/>
<dbReference type="Pfam" id="PF11154">
    <property type="entry name" value="DUF2934"/>
    <property type="match status" value="1"/>
</dbReference>
<dbReference type="EMBL" id="JABDYC010000015">
    <property type="protein sequence ID" value="MBX5026673.1"/>
    <property type="molecule type" value="Genomic_DNA"/>
</dbReference>
<protein>
    <submittedName>
        <fullName evidence="2">DUF2934 domain-containing protein</fullName>
    </submittedName>
</protein>
<organism evidence="2 4">
    <name type="scientific">Rhizobium lentis</name>
    <dbReference type="NCBI Taxonomy" id="1138194"/>
    <lineage>
        <taxon>Bacteria</taxon>
        <taxon>Pseudomonadati</taxon>
        <taxon>Pseudomonadota</taxon>
        <taxon>Alphaproteobacteria</taxon>
        <taxon>Hyphomicrobiales</taxon>
        <taxon>Rhizobiaceae</taxon>
        <taxon>Rhizobium/Agrobacterium group</taxon>
        <taxon>Rhizobium</taxon>
    </lineage>
</organism>
<keyword evidence="5" id="KW-1185">Reference proteome</keyword>
<dbReference type="Proteomes" id="UP000770629">
    <property type="component" value="Unassembled WGS sequence"/>
</dbReference>
<sequence length="59" mass="6456">MQGQDDAVRLRAYQIWESDGRPEGRDGDHRRQAEEQLGINSSSFPAPAVLSSSDAVQGL</sequence>
<feature type="compositionally biased region" description="Polar residues" evidence="1">
    <location>
        <begin position="38"/>
        <end position="59"/>
    </location>
</feature>
<gene>
    <name evidence="3" type="ORF">HJB60_28405</name>
    <name evidence="2" type="ORF">HJB63_29600</name>
</gene>
<evidence type="ECO:0000313" key="2">
    <source>
        <dbReference type="EMBL" id="MBX5026673.1"/>
    </source>
</evidence>
<accession>A0A9Q3R069</accession>
<reference evidence="2 5" key="1">
    <citation type="submission" date="2020-04" db="EMBL/GenBank/DDBJ databases">
        <title>Global-level population genomics: horizontal gene transfer, symbiosis and evolution in Rhizobia.</title>
        <authorList>
            <person name="Gai Y."/>
        </authorList>
    </citation>
    <scope>NUCLEOTIDE SEQUENCE</scope>
    <source>
        <strain evidence="3 5">BLR33</strain>
        <strain evidence="2">BLR57</strain>
    </source>
</reference>
<proteinExistence type="predicted"/>
<evidence type="ECO:0000313" key="3">
    <source>
        <dbReference type="EMBL" id="MBX5093064.1"/>
    </source>
</evidence>
<evidence type="ECO:0000256" key="1">
    <source>
        <dbReference type="SAM" id="MobiDB-lite"/>
    </source>
</evidence>
<dbReference type="AlphaFoldDB" id="A0A9Q3R069"/>
<comment type="caution">
    <text evidence="2">The sequence shown here is derived from an EMBL/GenBank/DDBJ whole genome shotgun (WGS) entry which is preliminary data.</text>
</comment>
<evidence type="ECO:0000313" key="5">
    <source>
        <dbReference type="Proteomes" id="UP000770629"/>
    </source>
</evidence>
<dbReference type="InterPro" id="IPR021327">
    <property type="entry name" value="DUF2934"/>
</dbReference>
<feature type="compositionally biased region" description="Basic and acidic residues" evidence="1">
    <location>
        <begin position="18"/>
        <end position="34"/>
    </location>
</feature>
<dbReference type="RefSeq" id="WP_221108856.1">
    <property type="nucleotide sequence ID" value="NZ_CP071454.1"/>
</dbReference>